<evidence type="ECO:0000256" key="4">
    <source>
        <dbReference type="ARBA" id="ARBA00022519"/>
    </source>
</evidence>
<feature type="domain" description="Type II secretion system protein GspF" evidence="9">
    <location>
        <begin position="273"/>
        <end position="395"/>
    </location>
</feature>
<feature type="transmembrane region" description="Helical" evidence="8">
    <location>
        <begin position="215"/>
        <end position="238"/>
    </location>
</feature>
<keyword evidence="11" id="KW-1185">Reference proteome</keyword>
<organism evidence="10 11">
    <name type="scientific">Xylanimonas ulmi</name>
    <dbReference type="NCBI Taxonomy" id="228973"/>
    <lineage>
        <taxon>Bacteria</taxon>
        <taxon>Bacillati</taxon>
        <taxon>Actinomycetota</taxon>
        <taxon>Actinomycetes</taxon>
        <taxon>Micrococcales</taxon>
        <taxon>Promicromonosporaceae</taxon>
        <taxon>Xylanimonas</taxon>
    </lineage>
</organism>
<evidence type="ECO:0000313" key="10">
    <source>
        <dbReference type="EMBL" id="RZS61521.1"/>
    </source>
</evidence>
<protein>
    <submittedName>
        <fullName evidence="10">Type IV pilus assembly protein PilC</fullName>
    </submittedName>
</protein>
<gene>
    <name evidence="10" type="ORF">EV386_1825</name>
</gene>
<evidence type="ECO:0000256" key="5">
    <source>
        <dbReference type="ARBA" id="ARBA00022692"/>
    </source>
</evidence>
<dbReference type="PANTHER" id="PTHR30012">
    <property type="entry name" value="GENERAL SECRETION PATHWAY PROTEIN"/>
    <property type="match status" value="1"/>
</dbReference>
<feature type="transmembrane region" description="Helical" evidence="8">
    <location>
        <begin position="376"/>
        <end position="396"/>
    </location>
</feature>
<dbReference type="PANTHER" id="PTHR30012:SF0">
    <property type="entry name" value="TYPE II SECRETION SYSTEM PROTEIN F-RELATED"/>
    <property type="match status" value="1"/>
</dbReference>
<dbReference type="OrthoDB" id="9805682at2"/>
<evidence type="ECO:0000256" key="2">
    <source>
        <dbReference type="ARBA" id="ARBA00005745"/>
    </source>
</evidence>
<comment type="subcellular location">
    <subcellularLocation>
        <location evidence="1">Cell inner membrane</location>
        <topology evidence="1">Multi-pass membrane protein</topology>
    </subcellularLocation>
</comment>
<dbReference type="EMBL" id="SGWX01000001">
    <property type="protein sequence ID" value="RZS61521.1"/>
    <property type="molecule type" value="Genomic_DNA"/>
</dbReference>
<dbReference type="Pfam" id="PF00482">
    <property type="entry name" value="T2SSF"/>
    <property type="match status" value="2"/>
</dbReference>
<evidence type="ECO:0000256" key="1">
    <source>
        <dbReference type="ARBA" id="ARBA00004429"/>
    </source>
</evidence>
<dbReference type="InterPro" id="IPR018076">
    <property type="entry name" value="T2SS_GspF_dom"/>
</dbReference>
<comment type="caution">
    <text evidence="10">The sequence shown here is derived from an EMBL/GenBank/DDBJ whole genome shotgun (WGS) entry which is preliminary data.</text>
</comment>
<keyword evidence="3" id="KW-1003">Cell membrane</keyword>
<dbReference type="PRINTS" id="PR00812">
    <property type="entry name" value="BCTERIALGSPF"/>
</dbReference>
<dbReference type="GO" id="GO:0005886">
    <property type="term" value="C:plasma membrane"/>
    <property type="evidence" value="ECO:0007669"/>
    <property type="project" value="UniProtKB-SubCell"/>
</dbReference>
<evidence type="ECO:0000256" key="7">
    <source>
        <dbReference type="ARBA" id="ARBA00023136"/>
    </source>
</evidence>
<accession>A0A4Q7M2L7</accession>
<dbReference type="InterPro" id="IPR042094">
    <property type="entry name" value="T2SS_GspF_sf"/>
</dbReference>
<proteinExistence type="inferred from homology"/>
<feature type="transmembrane region" description="Helical" evidence="8">
    <location>
        <begin position="171"/>
        <end position="195"/>
    </location>
</feature>
<dbReference type="RefSeq" id="WP_130414276.1">
    <property type="nucleotide sequence ID" value="NZ_SGWX01000001.1"/>
</dbReference>
<evidence type="ECO:0000256" key="3">
    <source>
        <dbReference type="ARBA" id="ARBA00022475"/>
    </source>
</evidence>
<comment type="similarity">
    <text evidence="2">Belongs to the GSP F family.</text>
</comment>
<reference evidence="10 11" key="1">
    <citation type="submission" date="2019-02" db="EMBL/GenBank/DDBJ databases">
        <title>Sequencing the genomes of 1000 actinobacteria strains.</title>
        <authorList>
            <person name="Klenk H.-P."/>
        </authorList>
    </citation>
    <scope>NUCLEOTIDE SEQUENCE [LARGE SCALE GENOMIC DNA]</scope>
    <source>
        <strain evidence="10 11">DSM 16932</strain>
    </source>
</reference>
<dbReference type="AlphaFoldDB" id="A0A4Q7M2L7"/>
<dbReference type="FunFam" id="1.20.81.30:FF:000001">
    <property type="entry name" value="Type II secretion system protein F"/>
    <property type="match status" value="2"/>
</dbReference>
<evidence type="ECO:0000313" key="11">
    <source>
        <dbReference type="Proteomes" id="UP000293852"/>
    </source>
</evidence>
<keyword evidence="4" id="KW-0997">Cell inner membrane</keyword>
<evidence type="ECO:0000256" key="6">
    <source>
        <dbReference type="ARBA" id="ARBA00022989"/>
    </source>
</evidence>
<keyword evidence="5 8" id="KW-0812">Transmembrane</keyword>
<dbReference type="Proteomes" id="UP000293852">
    <property type="component" value="Unassembled WGS sequence"/>
</dbReference>
<dbReference type="InterPro" id="IPR003004">
    <property type="entry name" value="GspF/PilC"/>
</dbReference>
<keyword evidence="7 8" id="KW-0472">Membrane</keyword>
<evidence type="ECO:0000259" key="9">
    <source>
        <dbReference type="Pfam" id="PF00482"/>
    </source>
</evidence>
<evidence type="ECO:0000256" key="8">
    <source>
        <dbReference type="SAM" id="Phobius"/>
    </source>
</evidence>
<keyword evidence="6 8" id="KW-1133">Transmembrane helix</keyword>
<name>A0A4Q7M2L7_9MICO</name>
<sequence>MRHTFEYTLVQPSGSTVKGRIEAPDEQAVAARLRELGLTPTRITVVSGSVLHRSITLGERRPRPKDVAIALRQLATMVNAGLSLPRALAVLRTQTAGQALESTIQSVEQDVRDGETLSRALERHPRVFSPVTLAMVRSGETGGYLDDVLAAVATIMEKEIALRRTVRTAMVYPAVVLAMALLAVAAMLLFIVPVFQEMFDGLGAELPWATQMLVGASQVFRVAIGPLALALCLCAWWWRRHRTDADVRARLDPVKLRTPIFGPLLRKVALSRFSGNLATMVRVGVPVVPALATVGATSGNVVIERAVERVREAVHDGATLGDAIATEAVFPAMLRQMVAVGEDSGSLDTMLAKVADFYDQEVEAATASLTSVLEPLLILVVGVIVGAMLLGLYMPIFSISDAVN</sequence>
<dbReference type="Gene3D" id="1.20.81.30">
    <property type="entry name" value="Type II secretion system (T2SS), domain F"/>
    <property type="match status" value="2"/>
</dbReference>
<feature type="domain" description="Type II secretion system protein GspF" evidence="9">
    <location>
        <begin position="70"/>
        <end position="193"/>
    </location>
</feature>